<protein>
    <recommendedName>
        <fullName evidence="3">Lipoprotein</fullName>
    </recommendedName>
</protein>
<sequence length="147" mass="17269">MTTILRFFLIFIIPFSTLGCKEKKVDYFKYEEIDSEKVCALKPKQINEADSTSMFDSSFKTINGKFNEKISSIIYEQSLENLSIKKNKYIFCISKKTLDEGFLESQIRVEIKKGSYLRQYEFVNYLCLKNGNIKNYVDIDQVKEKCI</sequence>
<proteinExistence type="predicted"/>
<dbReference type="EMBL" id="SLVJ01000037">
    <property type="protein sequence ID" value="TCM59884.1"/>
    <property type="molecule type" value="Genomic_DNA"/>
</dbReference>
<gene>
    <name evidence="1" type="ORF">EC844_1374</name>
</gene>
<reference evidence="1 2" key="1">
    <citation type="submission" date="2019-03" db="EMBL/GenBank/DDBJ databases">
        <title>Genomic analyses of the natural microbiome of Caenorhabditis elegans.</title>
        <authorList>
            <person name="Samuel B."/>
        </authorList>
    </citation>
    <scope>NUCLEOTIDE SEQUENCE [LARGE SCALE GENOMIC DNA]</scope>
    <source>
        <strain evidence="1 2">JUb89</strain>
    </source>
</reference>
<comment type="caution">
    <text evidence="1">The sequence shown here is derived from an EMBL/GenBank/DDBJ whole genome shotgun (WGS) entry which is preliminary data.</text>
</comment>
<evidence type="ECO:0008006" key="3">
    <source>
        <dbReference type="Google" id="ProtNLM"/>
    </source>
</evidence>
<dbReference type="PROSITE" id="PS51257">
    <property type="entry name" value="PROKAR_LIPOPROTEIN"/>
    <property type="match status" value="1"/>
</dbReference>
<accession>A0A4R1X8R5</accession>
<dbReference type="OrthoDB" id="6712099at2"/>
<dbReference type="Proteomes" id="UP000294963">
    <property type="component" value="Unassembled WGS sequence"/>
</dbReference>
<evidence type="ECO:0000313" key="2">
    <source>
        <dbReference type="Proteomes" id="UP000294963"/>
    </source>
</evidence>
<evidence type="ECO:0000313" key="1">
    <source>
        <dbReference type="EMBL" id="TCM59884.1"/>
    </source>
</evidence>
<name>A0A4R1X8R5_ACICA</name>
<dbReference type="AlphaFoldDB" id="A0A4R1X8R5"/>
<organism evidence="1 2">
    <name type="scientific">Acinetobacter calcoaceticus</name>
    <dbReference type="NCBI Taxonomy" id="471"/>
    <lineage>
        <taxon>Bacteria</taxon>
        <taxon>Pseudomonadati</taxon>
        <taxon>Pseudomonadota</taxon>
        <taxon>Gammaproteobacteria</taxon>
        <taxon>Moraxellales</taxon>
        <taxon>Moraxellaceae</taxon>
        <taxon>Acinetobacter</taxon>
        <taxon>Acinetobacter calcoaceticus/baumannii complex</taxon>
    </lineage>
</organism>
<keyword evidence="2" id="KW-1185">Reference proteome</keyword>